<feature type="transmembrane region" description="Helical" evidence="6">
    <location>
        <begin position="83"/>
        <end position="105"/>
    </location>
</feature>
<evidence type="ECO:0000256" key="5">
    <source>
        <dbReference type="ARBA" id="ARBA00023136"/>
    </source>
</evidence>
<keyword evidence="8" id="KW-1185">Reference proteome</keyword>
<dbReference type="Proteomes" id="UP001152747">
    <property type="component" value="Unassembled WGS sequence"/>
</dbReference>
<accession>A0A9P1IMH9</accession>
<keyword evidence="3 6" id="KW-0812">Transmembrane</keyword>
<dbReference type="PANTHER" id="PTHR22945">
    <property type="entry name" value="SERPENTINE RECEPTOR, CLASS D DELTA"/>
    <property type="match status" value="1"/>
</dbReference>
<evidence type="ECO:0000256" key="3">
    <source>
        <dbReference type="ARBA" id="ARBA00022692"/>
    </source>
</evidence>
<dbReference type="InterPro" id="IPR019421">
    <property type="entry name" value="7TM_GPCR_serpentine_rcpt_Srd"/>
</dbReference>
<name>A0A9P1IMH9_9PELO</name>
<keyword evidence="5 6" id="KW-0472">Membrane</keyword>
<feature type="transmembrane region" description="Helical" evidence="6">
    <location>
        <begin position="281"/>
        <end position="302"/>
    </location>
</feature>
<comment type="similarity">
    <text evidence="2">Belongs to the nematode receptor-like protein srd family.</text>
</comment>
<protein>
    <recommendedName>
        <fullName evidence="9">G-protein coupled receptors family 1 profile domain-containing protein</fullName>
    </recommendedName>
</protein>
<dbReference type="EMBL" id="CANHGI010000004">
    <property type="protein sequence ID" value="CAI5447771.1"/>
    <property type="molecule type" value="Genomic_DNA"/>
</dbReference>
<dbReference type="GO" id="GO:0016020">
    <property type="term" value="C:membrane"/>
    <property type="evidence" value="ECO:0007669"/>
    <property type="project" value="UniProtKB-SubCell"/>
</dbReference>
<dbReference type="SUPFAM" id="SSF81321">
    <property type="entry name" value="Family A G protein-coupled receptor-like"/>
    <property type="match status" value="1"/>
</dbReference>
<feature type="transmembrane region" description="Helical" evidence="6">
    <location>
        <begin position="247"/>
        <end position="269"/>
    </location>
</feature>
<proteinExistence type="inferred from homology"/>
<dbReference type="AlphaFoldDB" id="A0A9P1IMH9"/>
<evidence type="ECO:0000256" key="1">
    <source>
        <dbReference type="ARBA" id="ARBA00004141"/>
    </source>
</evidence>
<dbReference type="Gene3D" id="1.20.1070.10">
    <property type="entry name" value="Rhodopsin 7-helix transmembrane proteins"/>
    <property type="match status" value="1"/>
</dbReference>
<gene>
    <name evidence="7" type="ORF">CAMP_LOCUS10408</name>
</gene>
<organism evidence="7 8">
    <name type="scientific">Caenorhabditis angaria</name>
    <dbReference type="NCBI Taxonomy" id="860376"/>
    <lineage>
        <taxon>Eukaryota</taxon>
        <taxon>Metazoa</taxon>
        <taxon>Ecdysozoa</taxon>
        <taxon>Nematoda</taxon>
        <taxon>Chromadorea</taxon>
        <taxon>Rhabditida</taxon>
        <taxon>Rhabditina</taxon>
        <taxon>Rhabditomorpha</taxon>
        <taxon>Rhabditoidea</taxon>
        <taxon>Rhabditidae</taxon>
        <taxon>Peloderinae</taxon>
        <taxon>Caenorhabditis</taxon>
    </lineage>
</organism>
<evidence type="ECO:0000256" key="2">
    <source>
        <dbReference type="ARBA" id="ARBA00009166"/>
    </source>
</evidence>
<feature type="transmembrane region" description="Helical" evidence="6">
    <location>
        <begin position="49"/>
        <end position="71"/>
    </location>
</feature>
<sequence>MFYYSQWRAQNWSTYDYSASAIYWFTGSIAITINILLLYLIIFKSPSSLKLYTVFLINVTLGDLVFSISTTMAQIRIIPNKWAFAYVSLGPAGILGGAQGGYFAYCVMLHSLFYMFLCFPISFGFRYWILIRPLPSMAKCIQLCLGLWMIALVQHILFIFSESPEQEIRDYLKLNKPAYHLDDFFVSGNHMINSPLTSITLATIVLPMFPIYCLVIYFYKKVHSNLMANVTKMSPGTMKGHRKLIEVLTIQASLPLLFIFPPITVYGLYHLEVIDFTIAEYAVYTIFSFMPLVSPLISIFYIKPYNVAFRRIFFNKLPVVPQVTKWQTRYQDGGETQYSSSRLE</sequence>
<feature type="transmembrane region" description="Helical" evidence="6">
    <location>
        <begin position="141"/>
        <end position="160"/>
    </location>
</feature>
<dbReference type="Pfam" id="PF10317">
    <property type="entry name" value="7TM_GPCR_Srd"/>
    <property type="match status" value="1"/>
</dbReference>
<evidence type="ECO:0008006" key="9">
    <source>
        <dbReference type="Google" id="ProtNLM"/>
    </source>
</evidence>
<dbReference type="InterPro" id="IPR050920">
    <property type="entry name" value="Nematode_rcpt-like_delta"/>
</dbReference>
<evidence type="ECO:0000256" key="6">
    <source>
        <dbReference type="SAM" id="Phobius"/>
    </source>
</evidence>
<feature type="transmembrane region" description="Helical" evidence="6">
    <location>
        <begin position="111"/>
        <end position="129"/>
    </location>
</feature>
<dbReference type="OrthoDB" id="5876986at2759"/>
<comment type="subcellular location">
    <subcellularLocation>
        <location evidence="1">Membrane</location>
        <topology evidence="1">Multi-pass membrane protein</topology>
    </subcellularLocation>
</comment>
<evidence type="ECO:0000256" key="4">
    <source>
        <dbReference type="ARBA" id="ARBA00022989"/>
    </source>
</evidence>
<evidence type="ECO:0000313" key="8">
    <source>
        <dbReference type="Proteomes" id="UP001152747"/>
    </source>
</evidence>
<feature type="transmembrane region" description="Helical" evidence="6">
    <location>
        <begin position="21"/>
        <end position="43"/>
    </location>
</feature>
<reference evidence="7" key="1">
    <citation type="submission" date="2022-11" db="EMBL/GenBank/DDBJ databases">
        <authorList>
            <person name="Kikuchi T."/>
        </authorList>
    </citation>
    <scope>NUCLEOTIDE SEQUENCE</scope>
    <source>
        <strain evidence="7">PS1010</strain>
    </source>
</reference>
<feature type="transmembrane region" description="Helical" evidence="6">
    <location>
        <begin position="199"/>
        <end position="219"/>
    </location>
</feature>
<comment type="caution">
    <text evidence="7">The sequence shown here is derived from an EMBL/GenBank/DDBJ whole genome shotgun (WGS) entry which is preliminary data.</text>
</comment>
<dbReference type="PANTHER" id="PTHR22945:SF96">
    <property type="entry name" value="SERPENTINE RECEPTOR, CLASS D (DELTA)"/>
    <property type="match status" value="1"/>
</dbReference>
<keyword evidence="4 6" id="KW-1133">Transmembrane helix</keyword>
<evidence type="ECO:0000313" key="7">
    <source>
        <dbReference type="EMBL" id="CAI5447771.1"/>
    </source>
</evidence>